<dbReference type="GO" id="GO:0019915">
    <property type="term" value="P:lipid storage"/>
    <property type="evidence" value="ECO:0007669"/>
    <property type="project" value="TreeGrafter"/>
</dbReference>
<sequence length="143" mass="15301">ARCLQAEARMLVVLRGLLGQLRAACTHLAARGLPGTVQGVQGVHTPLVRARSLHELSDTVLAQSRKKALQAQESIEEMLEYVGQHAALPWIVGPFAPALVECPDDSQVQMAKWEGCVTVGHGEHGCPQWGAQHQGLGGPAWDS</sequence>
<dbReference type="Proteomes" id="UP000613066">
    <property type="component" value="Unassembled WGS sequence"/>
</dbReference>
<dbReference type="PANTHER" id="PTHR14024">
    <property type="entry name" value="PERILIPIN"/>
    <property type="match status" value="1"/>
</dbReference>
<dbReference type="GO" id="GO:0005829">
    <property type="term" value="C:cytosol"/>
    <property type="evidence" value="ECO:0007669"/>
    <property type="project" value="TreeGrafter"/>
</dbReference>
<feature type="chain" id="PRO_5032766789" evidence="4">
    <location>
        <begin position="24"/>
        <end position="143"/>
    </location>
</feature>
<gene>
    <name evidence="5" type="primary">Plin3_2</name>
    <name evidence="5" type="ORF">PENPIL_R15438</name>
</gene>
<comment type="caution">
    <text evidence="5">The sequence shown here is derived from an EMBL/GenBank/DDBJ whole genome shotgun (WGS) entry which is preliminary data.</text>
</comment>
<evidence type="ECO:0000256" key="1">
    <source>
        <dbReference type="ARBA" id="ARBA00004502"/>
    </source>
</evidence>
<dbReference type="InterPro" id="IPR004279">
    <property type="entry name" value="Perilipin"/>
</dbReference>
<dbReference type="GO" id="GO:0005811">
    <property type="term" value="C:lipid droplet"/>
    <property type="evidence" value="ECO:0007669"/>
    <property type="project" value="UniProtKB-SubCell"/>
</dbReference>
<organism evidence="5 6">
    <name type="scientific">Penelope pileata</name>
    <dbReference type="NCBI Taxonomy" id="1118817"/>
    <lineage>
        <taxon>Eukaryota</taxon>
        <taxon>Metazoa</taxon>
        <taxon>Chordata</taxon>
        <taxon>Craniata</taxon>
        <taxon>Vertebrata</taxon>
        <taxon>Euteleostomi</taxon>
        <taxon>Archelosauria</taxon>
        <taxon>Archosauria</taxon>
        <taxon>Dinosauria</taxon>
        <taxon>Saurischia</taxon>
        <taxon>Theropoda</taxon>
        <taxon>Coelurosauria</taxon>
        <taxon>Aves</taxon>
        <taxon>Neognathae</taxon>
        <taxon>Galloanserae</taxon>
        <taxon>Galliformes</taxon>
        <taxon>Cracidae</taxon>
        <taxon>Penelope</taxon>
    </lineage>
</organism>
<keyword evidence="6" id="KW-1185">Reference proteome</keyword>
<evidence type="ECO:0000256" key="4">
    <source>
        <dbReference type="SAM" id="SignalP"/>
    </source>
</evidence>
<dbReference type="GO" id="GO:0010890">
    <property type="term" value="P:positive regulation of triglyceride storage"/>
    <property type="evidence" value="ECO:0007669"/>
    <property type="project" value="TreeGrafter"/>
</dbReference>
<protein>
    <submittedName>
        <fullName evidence="5">PLIN3 protein</fullName>
    </submittedName>
</protein>
<evidence type="ECO:0000256" key="3">
    <source>
        <dbReference type="ARBA" id="ARBA00022677"/>
    </source>
</evidence>
<feature type="non-terminal residue" evidence="5">
    <location>
        <position position="143"/>
    </location>
</feature>
<proteinExistence type="inferred from homology"/>
<dbReference type="SUPFAM" id="SSF109775">
    <property type="entry name" value="Mannose-6-phosphate receptor binding protein 1 (Tip47), C-terminal domain"/>
    <property type="match status" value="1"/>
</dbReference>
<dbReference type="EMBL" id="WBMW01003906">
    <property type="protein sequence ID" value="NXC46275.1"/>
    <property type="molecule type" value="Genomic_DNA"/>
</dbReference>
<dbReference type="Gene3D" id="1.20.120.340">
    <property type="entry name" value="Flagellar protein FliS"/>
    <property type="match status" value="1"/>
</dbReference>
<comment type="similarity">
    <text evidence="2">Belongs to the perilipin family.</text>
</comment>
<feature type="signal peptide" evidence="4">
    <location>
        <begin position="1"/>
        <end position="23"/>
    </location>
</feature>
<evidence type="ECO:0000256" key="2">
    <source>
        <dbReference type="ARBA" id="ARBA00006311"/>
    </source>
</evidence>
<name>A0A851P5E4_9GALL</name>
<dbReference type="OrthoDB" id="376826at2759"/>
<reference evidence="5" key="1">
    <citation type="submission" date="2019-09" db="EMBL/GenBank/DDBJ databases">
        <title>Bird 10,000 Genomes (B10K) Project - Family phase.</title>
        <authorList>
            <person name="Zhang G."/>
        </authorList>
    </citation>
    <scope>NUCLEOTIDE SEQUENCE</scope>
    <source>
        <strain evidence="5">B10K-DU-001-08</strain>
        <tissue evidence="5">Muscle</tissue>
    </source>
</reference>
<comment type="subcellular location">
    <subcellularLocation>
        <location evidence="1">Lipid droplet</location>
    </subcellularLocation>
</comment>
<keyword evidence="3" id="KW-0551">Lipid droplet</keyword>
<dbReference type="PANTHER" id="PTHR14024:SF11">
    <property type="entry name" value="PERILIPIN-3"/>
    <property type="match status" value="1"/>
</dbReference>
<evidence type="ECO:0000313" key="6">
    <source>
        <dbReference type="Proteomes" id="UP000613066"/>
    </source>
</evidence>
<accession>A0A851P5E4</accession>
<feature type="non-terminal residue" evidence="5">
    <location>
        <position position="1"/>
    </location>
</feature>
<keyword evidence="4" id="KW-0732">Signal</keyword>
<evidence type="ECO:0000313" key="5">
    <source>
        <dbReference type="EMBL" id="NXC46275.1"/>
    </source>
</evidence>
<dbReference type="Pfam" id="PF03036">
    <property type="entry name" value="Perilipin"/>
    <property type="match status" value="1"/>
</dbReference>
<dbReference type="AlphaFoldDB" id="A0A851P5E4"/>